<evidence type="ECO:0000313" key="2">
    <source>
        <dbReference type="Proteomes" id="UP000517916"/>
    </source>
</evidence>
<comment type="caution">
    <text evidence="1">The sequence shown here is derived from an EMBL/GenBank/DDBJ whole genome shotgun (WGS) entry which is preliminary data.</text>
</comment>
<protein>
    <submittedName>
        <fullName evidence="1">Uncharacterized protein</fullName>
    </submittedName>
</protein>
<organism evidence="1 2">
    <name type="scientific">Kutzneria viridogrisea</name>
    <dbReference type="NCBI Taxonomy" id="47990"/>
    <lineage>
        <taxon>Bacteria</taxon>
        <taxon>Bacillati</taxon>
        <taxon>Actinomycetota</taxon>
        <taxon>Actinomycetes</taxon>
        <taxon>Pseudonocardiales</taxon>
        <taxon>Pseudonocardiaceae</taxon>
        <taxon>Kutzneria</taxon>
    </lineage>
</organism>
<dbReference type="RefSeq" id="WP_182838049.1">
    <property type="nucleotide sequence ID" value="NZ_BAAABQ010000091.1"/>
</dbReference>
<accession>A0ABR6BIZ9</accession>
<dbReference type="EMBL" id="JACJID010000003">
    <property type="protein sequence ID" value="MBA8926846.1"/>
    <property type="molecule type" value="Genomic_DNA"/>
</dbReference>
<sequence length="88" mass="10086">MFVDRLLDTVVQLRHGVTHAALATWIRANRSTIARVVNEIRALQAERGCRIDPRVWLRTFANVVAYTHVLPQTVLMDTTEVRVRHVLA</sequence>
<keyword evidence="2" id="KW-1185">Reference proteome</keyword>
<name>A0ABR6BIZ9_9PSEU</name>
<proteinExistence type="predicted"/>
<dbReference type="Proteomes" id="UP000517916">
    <property type="component" value="Unassembled WGS sequence"/>
</dbReference>
<reference evidence="1 2" key="1">
    <citation type="submission" date="2020-08" db="EMBL/GenBank/DDBJ databases">
        <title>Genomic Encyclopedia of Archaeal and Bacterial Type Strains, Phase II (KMG-II): from individual species to whole genera.</title>
        <authorList>
            <person name="Goeker M."/>
        </authorList>
    </citation>
    <scope>NUCLEOTIDE SEQUENCE [LARGE SCALE GENOMIC DNA]</scope>
    <source>
        <strain evidence="1 2">DSM 43850</strain>
    </source>
</reference>
<evidence type="ECO:0000313" key="1">
    <source>
        <dbReference type="EMBL" id="MBA8926846.1"/>
    </source>
</evidence>
<gene>
    <name evidence="1" type="ORF">BC739_004052</name>
</gene>